<proteinExistence type="inferred from homology"/>
<keyword evidence="6 8" id="KW-0472">Membrane</keyword>
<protein>
    <submittedName>
        <fullName evidence="12">TonB-dependent receptor</fullName>
    </submittedName>
</protein>
<evidence type="ECO:0000313" key="13">
    <source>
        <dbReference type="Proteomes" id="UP000281985"/>
    </source>
</evidence>
<keyword evidence="5 9" id="KW-0798">TonB box</keyword>
<comment type="caution">
    <text evidence="12">The sequence shown here is derived from an EMBL/GenBank/DDBJ whole genome shotgun (WGS) entry which is preliminary data.</text>
</comment>
<evidence type="ECO:0000259" key="10">
    <source>
        <dbReference type="Pfam" id="PF00593"/>
    </source>
</evidence>
<keyword evidence="3 8" id="KW-1134">Transmembrane beta strand</keyword>
<dbReference type="InterPro" id="IPR039426">
    <property type="entry name" value="TonB-dep_rcpt-like"/>
</dbReference>
<dbReference type="GO" id="GO:0009279">
    <property type="term" value="C:cell outer membrane"/>
    <property type="evidence" value="ECO:0007669"/>
    <property type="project" value="UniProtKB-SubCell"/>
</dbReference>
<keyword evidence="2 8" id="KW-0813">Transport</keyword>
<evidence type="ECO:0000256" key="5">
    <source>
        <dbReference type="ARBA" id="ARBA00023077"/>
    </source>
</evidence>
<comment type="similarity">
    <text evidence="8 9">Belongs to the TonB-dependent receptor family.</text>
</comment>
<feature type="domain" description="TonB-dependent receptor plug" evidence="11">
    <location>
        <begin position="74"/>
        <end position="185"/>
    </location>
</feature>
<keyword evidence="13" id="KW-1185">Reference proteome</keyword>
<feature type="domain" description="TonB-dependent receptor-like beta-barrel" evidence="10">
    <location>
        <begin position="266"/>
        <end position="671"/>
    </location>
</feature>
<comment type="subcellular location">
    <subcellularLocation>
        <location evidence="1 8">Cell outer membrane</location>
        <topology evidence="1 8">Multi-pass membrane protein</topology>
    </subcellularLocation>
</comment>
<organism evidence="12 13">
    <name type="scientific">Dokdonia sinensis</name>
    <dbReference type="NCBI Taxonomy" id="2479847"/>
    <lineage>
        <taxon>Bacteria</taxon>
        <taxon>Pseudomonadati</taxon>
        <taxon>Bacteroidota</taxon>
        <taxon>Flavobacteriia</taxon>
        <taxon>Flavobacteriales</taxon>
        <taxon>Flavobacteriaceae</taxon>
        <taxon>Dokdonia</taxon>
    </lineage>
</organism>
<dbReference type="CDD" id="cd01347">
    <property type="entry name" value="ligand_gated_channel"/>
    <property type="match status" value="1"/>
</dbReference>
<dbReference type="Pfam" id="PF07715">
    <property type="entry name" value="Plug"/>
    <property type="match status" value="1"/>
</dbReference>
<gene>
    <name evidence="12" type="ORF">EAX61_03805</name>
</gene>
<dbReference type="PANTHER" id="PTHR30069">
    <property type="entry name" value="TONB-DEPENDENT OUTER MEMBRANE RECEPTOR"/>
    <property type="match status" value="1"/>
</dbReference>
<dbReference type="Pfam" id="PF00593">
    <property type="entry name" value="TonB_dep_Rec_b-barrel"/>
    <property type="match status" value="1"/>
</dbReference>
<dbReference type="PROSITE" id="PS52016">
    <property type="entry name" value="TONB_DEPENDENT_REC_3"/>
    <property type="match status" value="1"/>
</dbReference>
<accession>A0A3M0GEI8</accession>
<evidence type="ECO:0000256" key="7">
    <source>
        <dbReference type="ARBA" id="ARBA00023237"/>
    </source>
</evidence>
<evidence type="ECO:0000256" key="8">
    <source>
        <dbReference type="PROSITE-ProRule" id="PRU01360"/>
    </source>
</evidence>
<dbReference type="InterPro" id="IPR012910">
    <property type="entry name" value="Plug_dom"/>
</dbReference>
<sequence>MRGRFAKGVIIDKLLSVEIILFVISQKTRVTHYSFLSLFFFLSVVVSSYAQTNTILPQQIDTVVITASRIKIPLKKAPQAISIFNASPISESKPQQSLQEYIQQMPGVFAQNANNYAQDLRISIRGFGARAAFGIRGIKLMVDGIPETTPDGQGQLDNLNLGIINRIEVIKGASSSLYGNASGGVIQIETTDFESSFAKAKITQASYAFQNYQVTTGFGDLNANIVIHGSYAASDGYRDHSGFIQNNLNAKGSFIVNDKLKIKSILNYSNSPKADDAGGLTAEEVEENRRQARDRNLLFDGGERISQLKAGGSFEYTFSDIKRFSGYAFYNRRDFENKLPFENGGQVQLERDYIGQGLSFSYDKGSYKLQTGYDFGYQNDNRQRFNNLEGDRGALTLDQAERFTNLGVYLVQHLELNKWYFTTGVRFDYNKLAAIDAFLEDDDDSGDITLNGFNPSIGASYAIAQKHTLFTNFSTGFETPALSELSANPDGGQGFNESLKSQSTINFELGLRGRIASNFSYNFATFYIETQDDLVPFELEAFQGRTFFRNAGETMRKGIEIEAAYAFAKAWNISSSFTQASYTYKNYMVTDTDFSGNDLPGIPQTTFSSSINYVPLSGFYGSINSSILGSLFADDANETKVDGYELVNIVLGYHHKFKKWTFKPFVGVNNLLDERYNDNVRINAFGGRYFEPALGFNVYGGILINL</sequence>
<dbReference type="PANTHER" id="PTHR30069:SF28">
    <property type="entry name" value="TONB-DEPENDENT RECEPTOR YNCD-RELATED"/>
    <property type="match status" value="1"/>
</dbReference>
<dbReference type="GO" id="GO:0044718">
    <property type="term" value="P:siderophore transmembrane transport"/>
    <property type="evidence" value="ECO:0007669"/>
    <property type="project" value="TreeGrafter"/>
</dbReference>
<dbReference type="EMBL" id="REFV01000002">
    <property type="protein sequence ID" value="RMB63521.1"/>
    <property type="molecule type" value="Genomic_DNA"/>
</dbReference>
<dbReference type="Proteomes" id="UP000281985">
    <property type="component" value="Unassembled WGS sequence"/>
</dbReference>
<evidence type="ECO:0000256" key="1">
    <source>
        <dbReference type="ARBA" id="ARBA00004571"/>
    </source>
</evidence>
<dbReference type="InterPro" id="IPR000531">
    <property type="entry name" value="Beta-barrel_TonB"/>
</dbReference>
<evidence type="ECO:0000313" key="12">
    <source>
        <dbReference type="EMBL" id="RMB63521.1"/>
    </source>
</evidence>
<dbReference type="InterPro" id="IPR036942">
    <property type="entry name" value="Beta-barrel_TonB_sf"/>
</dbReference>
<evidence type="ECO:0000256" key="6">
    <source>
        <dbReference type="ARBA" id="ARBA00023136"/>
    </source>
</evidence>
<name>A0A3M0GEI8_9FLAO</name>
<reference evidence="12 13" key="1">
    <citation type="submission" date="2018-10" db="EMBL/GenBank/DDBJ databases">
        <title>Dokdonia luteus sp. nov., isolated from sea water.</title>
        <authorList>
            <person name="Zhou L.Y."/>
            <person name="Du Z.J."/>
        </authorList>
    </citation>
    <scope>NUCLEOTIDE SEQUENCE [LARGE SCALE GENOMIC DNA]</scope>
    <source>
        <strain evidence="12 13">SH27</strain>
    </source>
</reference>
<keyword evidence="4 8" id="KW-0812">Transmembrane</keyword>
<evidence type="ECO:0000256" key="9">
    <source>
        <dbReference type="RuleBase" id="RU003357"/>
    </source>
</evidence>
<keyword evidence="12" id="KW-0675">Receptor</keyword>
<evidence type="ECO:0000256" key="4">
    <source>
        <dbReference type="ARBA" id="ARBA00022692"/>
    </source>
</evidence>
<dbReference type="InterPro" id="IPR037066">
    <property type="entry name" value="Plug_dom_sf"/>
</dbReference>
<evidence type="ECO:0000256" key="2">
    <source>
        <dbReference type="ARBA" id="ARBA00022448"/>
    </source>
</evidence>
<dbReference type="AlphaFoldDB" id="A0A3M0GEI8"/>
<dbReference type="Gene3D" id="2.170.130.10">
    <property type="entry name" value="TonB-dependent receptor, plug domain"/>
    <property type="match status" value="1"/>
</dbReference>
<evidence type="ECO:0000256" key="3">
    <source>
        <dbReference type="ARBA" id="ARBA00022452"/>
    </source>
</evidence>
<evidence type="ECO:0000259" key="11">
    <source>
        <dbReference type="Pfam" id="PF07715"/>
    </source>
</evidence>
<dbReference type="SUPFAM" id="SSF56935">
    <property type="entry name" value="Porins"/>
    <property type="match status" value="1"/>
</dbReference>
<dbReference type="GO" id="GO:0015344">
    <property type="term" value="F:siderophore uptake transmembrane transporter activity"/>
    <property type="evidence" value="ECO:0007669"/>
    <property type="project" value="TreeGrafter"/>
</dbReference>
<dbReference type="Gene3D" id="2.40.170.20">
    <property type="entry name" value="TonB-dependent receptor, beta-barrel domain"/>
    <property type="match status" value="1"/>
</dbReference>
<keyword evidence="7 8" id="KW-0998">Cell outer membrane</keyword>